<evidence type="ECO:0000256" key="5">
    <source>
        <dbReference type="ARBA" id="ARBA00023136"/>
    </source>
</evidence>
<dbReference type="InterPro" id="IPR036259">
    <property type="entry name" value="MFS_trans_sf"/>
</dbReference>
<dbReference type="Proteomes" id="UP000039046">
    <property type="component" value="Unassembled WGS sequence"/>
</dbReference>
<gene>
    <name evidence="9" type="ORF">VHEMI02827</name>
</gene>
<proteinExistence type="predicted"/>
<dbReference type="OrthoDB" id="2250022at2759"/>
<feature type="transmembrane region" description="Helical" evidence="7">
    <location>
        <begin position="535"/>
        <end position="556"/>
    </location>
</feature>
<evidence type="ECO:0000256" key="1">
    <source>
        <dbReference type="ARBA" id="ARBA00004141"/>
    </source>
</evidence>
<evidence type="ECO:0000256" key="2">
    <source>
        <dbReference type="ARBA" id="ARBA00022448"/>
    </source>
</evidence>
<evidence type="ECO:0000256" key="3">
    <source>
        <dbReference type="ARBA" id="ARBA00022692"/>
    </source>
</evidence>
<dbReference type="Gene3D" id="1.20.1250.20">
    <property type="entry name" value="MFS general substrate transporter like domains"/>
    <property type="match status" value="1"/>
</dbReference>
<organism evidence="9 10">
    <name type="scientific">[Torrubiella] hemipterigena</name>
    <dbReference type="NCBI Taxonomy" id="1531966"/>
    <lineage>
        <taxon>Eukaryota</taxon>
        <taxon>Fungi</taxon>
        <taxon>Dikarya</taxon>
        <taxon>Ascomycota</taxon>
        <taxon>Pezizomycotina</taxon>
        <taxon>Sordariomycetes</taxon>
        <taxon>Hypocreomycetidae</taxon>
        <taxon>Hypocreales</taxon>
        <taxon>Clavicipitaceae</taxon>
        <taxon>Clavicipitaceae incertae sedis</taxon>
        <taxon>'Torrubiella' clade</taxon>
    </lineage>
</organism>
<dbReference type="EMBL" id="CDHN01000001">
    <property type="protein sequence ID" value="CEJ82779.1"/>
    <property type="molecule type" value="Genomic_DNA"/>
</dbReference>
<dbReference type="InterPro" id="IPR020846">
    <property type="entry name" value="MFS_dom"/>
</dbReference>
<feature type="compositionally biased region" description="Low complexity" evidence="6">
    <location>
        <begin position="124"/>
        <end position="138"/>
    </location>
</feature>
<evidence type="ECO:0000259" key="8">
    <source>
        <dbReference type="PROSITE" id="PS50850"/>
    </source>
</evidence>
<feature type="compositionally biased region" description="Low complexity" evidence="6">
    <location>
        <begin position="1"/>
        <end position="12"/>
    </location>
</feature>
<feature type="region of interest" description="Disordered" evidence="6">
    <location>
        <begin position="164"/>
        <end position="223"/>
    </location>
</feature>
<dbReference type="GO" id="GO:0022857">
    <property type="term" value="F:transmembrane transporter activity"/>
    <property type="evidence" value="ECO:0007669"/>
    <property type="project" value="InterPro"/>
</dbReference>
<accession>A0A0A1TBM8</accession>
<dbReference type="Pfam" id="PF07690">
    <property type="entry name" value="MFS_1"/>
    <property type="match status" value="1"/>
</dbReference>
<feature type="transmembrane region" description="Helical" evidence="7">
    <location>
        <begin position="568"/>
        <end position="585"/>
    </location>
</feature>
<dbReference type="SUPFAM" id="SSF103473">
    <property type="entry name" value="MFS general substrate transporter"/>
    <property type="match status" value="1"/>
</dbReference>
<dbReference type="PANTHER" id="PTHR43791:SF12">
    <property type="entry name" value="MAJOR FACILITATOR SUPERFAMILY (MFS) PROFILE DOMAIN-CONTAINING PROTEIN"/>
    <property type="match status" value="1"/>
</dbReference>
<sequence length="641" mass="71196">MPSPTEPSTSPTKKAKRDSRMIEDFDEEDEPLSRRNSVIRRDSTIRESLAADYKPEDIYSPGSPDLLDPNNPHLSMLPRPSLEACAMSIRSVSPIQRDLPPRTKTPSPLQGFPPSPRGTPVPVPSSIRSTGSSPIPKYIPISPVSDIYSATPVPRSTNATNSPVYHFTSPVSNPPSLRHAPSQDQSLGLSRPLTRHATFVQKKSSLSKQHSAHDDDSSVVESQRGKAVKVDYSGASEKTDPREIALVRKLDWRIMPMIWIMYFLNYIDRNAITMARLNNIERDLRLVGTEYQTCVSILFVGYILGQIPSNMIINRVKPRQFMGVAMMAWAVVSAMTARAENYTGLLLTRFFLGLAEAPFSPGAIYLLSMFYKRKEVATRVAILYTGNIFATAFAGLIAAGVFHGLDGVGGLAGWRWLFILEGGFTFLVAFVGFFLLPDLPLTTWWLNDDERQLAHRRIQDDTADNGVETGTWTGFKQAVTDPMVWLFCMMGHFHLASNGFKNFFNERTWHITCSKIVAIAGFVAAAATLNTGGRYVALMLFTMGTYGANSLILGWAGSVCGQTKEKKAVALAMVTTWMNISQIWTPYLWPRSDSPRYASALGTSAAFSLIAAVFAWIAKMMLVKRNKRLREDGRATVFYVY</sequence>
<dbReference type="GO" id="GO:0016020">
    <property type="term" value="C:membrane"/>
    <property type="evidence" value="ECO:0007669"/>
    <property type="project" value="UniProtKB-SubCell"/>
</dbReference>
<keyword evidence="2" id="KW-0813">Transport</keyword>
<evidence type="ECO:0000256" key="6">
    <source>
        <dbReference type="SAM" id="MobiDB-lite"/>
    </source>
</evidence>
<feature type="transmembrane region" description="Helical" evidence="7">
    <location>
        <begin position="250"/>
        <end position="267"/>
    </location>
</feature>
<comment type="subcellular location">
    <subcellularLocation>
        <location evidence="1">Membrane</location>
        <topology evidence="1">Multi-pass membrane protein</topology>
    </subcellularLocation>
</comment>
<keyword evidence="5 7" id="KW-0472">Membrane</keyword>
<feature type="region of interest" description="Disordered" evidence="6">
    <location>
        <begin position="1"/>
        <end position="75"/>
    </location>
</feature>
<evidence type="ECO:0000313" key="9">
    <source>
        <dbReference type="EMBL" id="CEJ82779.1"/>
    </source>
</evidence>
<feature type="transmembrane region" description="Helical" evidence="7">
    <location>
        <begin position="345"/>
        <end position="368"/>
    </location>
</feature>
<feature type="region of interest" description="Disordered" evidence="6">
    <location>
        <begin position="94"/>
        <end position="138"/>
    </location>
</feature>
<feature type="compositionally biased region" description="Pro residues" evidence="6">
    <location>
        <begin position="111"/>
        <end position="123"/>
    </location>
</feature>
<dbReference type="FunFam" id="1.20.1250.20:FF:000057">
    <property type="entry name" value="MFS general substrate transporter"/>
    <property type="match status" value="1"/>
</dbReference>
<feature type="transmembrane region" description="Helical" evidence="7">
    <location>
        <begin position="414"/>
        <end position="436"/>
    </location>
</feature>
<dbReference type="InterPro" id="IPR011701">
    <property type="entry name" value="MFS"/>
</dbReference>
<dbReference type="HOGENOM" id="CLU_001265_0_6_1"/>
<feature type="transmembrane region" description="Helical" evidence="7">
    <location>
        <begin position="321"/>
        <end position="339"/>
    </location>
</feature>
<feature type="domain" description="Major facilitator superfamily (MFS) profile" evidence="8">
    <location>
        <begin position="254"/>
        <end position="641"/>
    </location>
</feature>
<evidence type="ECO:0000256" key="4">
    <source>
        <dbReference type="ARBA" id="ARBA00022989"/>
    </source>
</evidence>
<reference evidence="9 10" key="1">
    <citation type="journal article" date="2015" name="Genome Announc.">
        <title>Draft Genome Sequence and Gene Annotation of the Entomopathogenic Fungus Verticillium hemipterigenum.</title>
        <authorList>
            <person name="Horn F."/>
            <person name="Habel A."/>
            <person name="Scharf D.H."/>
            <person name="Dworschak J."/>
            <person name="Brakhage A.A."/>
            <person name="Guthke R."/>
            <person name="Hertweck C."/>
            <person name="Linde J."/>
        </authorList>
    </citation>
    <scope>NUCLEOTIDE SEQUENCE [LARGE SCALE GENOMIC DNA]</scope>
</reference>
<dbReference type="AlphaFoldDB" id="A0A0A1TBM8"/>
<name>A0A0A1TBM8_9HYPO</name>
<feature type="compositionally biased region" description="Polar residues" evidence="6">
    <location>
        <begin position="164"/>
        <end position="175"/>
    </location>
</feature>
<evidence type="ECO:0000313" key="10">
    <source>
        <dbReference type="Proteomes" id="UP000039046"/>
    </source>
</evidence>
<dbReference type="PROSITE" id="PS50850">
    <property type="entry name" value="MFS"/>
    <property type="match status" value="1"/>
</dbReference>
<keyword evidence="10" id="KW-1185">Reference proteome</keyword>
<protein>
    <recommendedName>
        <fullName evidence="8">Major facilitator superfamily (MFS) profile domain-containing protein</fullName>
    </recommendedName>
</protein>
<feature type="transmembrane region" description="Helical" evidence="7">
    <location>
        <begin position="380"/>
        <end position="402"/>
    </location>
</feature>
<evidence type="ECO:0000256" key="7">
    <source>
        <dbReference type="SAM" id="Phobius"/>
    </source>
</evidence>
<keyword evidence="4 7" id="KW-1133">Transmembrane helix</keyword>
<feature type="transmembrane region" description="Helical" evidence="7">
    <location>
        <begin position="597"/>
        <end position="618"/>
    </location>
</feature>
<dbReference type="PANTHER" id="PTHR43791">
    <property type="entry name" value="PERMEASE-RELATED"/>
    <property type="match status" value="1"/>
</dbReference>
<keyword evidence="3 7" id="KW-0812">Transmembrane</keyword>
<feature type="transmembrane region" description="Helical" evidence="7">
    <location>
        <begin position="509"/>
        <end position="529"/>
    </location>
</feature>